<accession>A0A3M8CPA0</accession>
<dbReference type="AlphaFoldDB" id="A0A3M8CPA0"/>
<reference evidence="10 11" key="1">
    <citation type="submission" date="2018-10" db="EMBL/GenBank/DDBJ databases">
        <title>Phylogenomics of Brevibacillus.</title>
        <authorList>
            <person name="Dunlap C."/>
        </authorList>
    </citation>
    <scope>NUCLEOTIDE SEQUENCE [LARGE SCALE GENOMIC DNA]</scope>
    <source>
        <strain evidence="10 11">JCM 15085</strain>
    </source>
</reference>
<evidence type="ECO:0000256" key="5">
    <source>
        <dbReference type="ARBA" id="ARBA00022989"/>
    </source>
</evidence>
<evidence type="ECO:0000256" key="1">
    <source>
        <dbReference type="ARBA" id="ARBA00004651"/>
    </source>
</evidence>
<protein>
    <submittedName>
        <fullName evidence="10">Capsular biosynthesis protein</fullName>
    </submittedName>
</protein>
<comment type="caution">
    <text evidence="10">The sequence shown here is derived from an EMBL/GenBank/DDBJ whole genome shotgun (WGS) entry which is preliminary data.</text>
</comment>
<gene>
    <name evidence="10" type="ORF">EDM58_16930</name>
</gene>
<dbReference type="PANTHER" id="PTHR32309:SF13">
    <property type="entry name" value="FERRIC ENTEROBACTIN TRANSPORT PROTEIN FEPE"/>
    <property type="match status" value="1"/>
</dbReference>
<evidence type="ECO:0000256" key="2">
    <source>
        <dbReference type="ARBA" id="ARBA00006683"/>
    </source>
</evidence>
<keyword evidence="6 8" id="KW-0472">Membrane</keyword>
<evidence type="ECO:0000256" key="7">
    <source>
        <dbReference type="SAM" id="MobiDB-lite"/>
    </source>
</evidence>
<dbReference type="InterPro" id="IPR003856">
    <property type="entry name" value="LPS_length_determ_N"/>
</dbReference>
<evidence type="ECO:0000313" key="10">
    <source>
        <dbReference type="EMBL" id="RNB76715.1"/>
    </source>
</evidence>
<evidence type="ECO:0000256" key="3">
    <source>
        <dbReference type="ARBA" id="ARBA00022475"/>
    </source>
</evidence>
<dbReference type="EMBL" id="RHHT01000035">
    <property type="protein sequence ID" value="RNB76715.1"/>
    <property type="molecule type" value="Genomic_DNA"/>
</dbReference>
<keyword evidence="3" id="KW-1003">Cell membrane</keyword>
<proteinExistence type="inferred from homology"/>
<evidence type="ECO:0000313" key="11">
    <source>
        <dbReference type="Proteomes" id="UP000281915"/>
    </source>
</evidence>
<feature type="domain" description="Polysaccharide chain length determinant N-terminal" evidence="9">
    <location>
        <begin position="10"/>
        <end position="92"/>
    </location>
</feature>
<sequence>MNLEFVLLVLQAIRKRWVLMLTIPLCCVLASGYISYFVLVPTYSATTTMLVKPQDLDRQDLYNSILSNQQLIKTYSGLIQTRRMAQDVIRKLGLSQTPEELMERLDVKTSNISFIITVTYSDTDPLRAVQIANEVSRSFSQNVNLFMNIDNVMIVDEAEYEAGMEPVSPKPLVNMAAAFGVGLVLMVGVLIWMEALEAMRRKTNRKRMNLEQPGPVTGFEPEPVVQHE</sequence>
<comment type="subcellular location">
    <subcellularLocation>
        <location evidence="1">Cell membrane</location>
        <topology evidence="1">Multi-pass membrane protein</topology>
    </subcellularLocation>
</comment>
<evidence type="ECO:0000256" key="4">
    <source>
        <dbReference type="ARBA" id="ARBA00022692"/>
    </source>
</evidence>
<keyword evidence="4 8" id="KW-0812">Transmembrane</keyword>
<dbReference type="InterPro" id="IPR050445">
    <property type="entry name" value="Bact_polysacc_biosynth/exp"/>
</dbReference>
<comment type="similarity">
    <text evidence="2">Belongs to the CpsC/CapA family.</text>
</comment>
<feature type="region of interest" description="Disordered" evidence="7">
    <location>
        <begin position="207"/>
        <end position="228"/>
    </location>
</feature>
<feature type="transmembrane region" description="Helical" evidence="8">
    <location>
        <begin position="172"/>
        <end position="196"/>
    </location>
</feature>
<dbReference type="Pfam" id="PF02706">
    <property type="entry name" value="Wzz"/>
    <property type="match status" value="1"/>
</dbReference>
<dbReference type="PANTHER" id="PTHR32309">
    <property type="entry name" value="TYROSINE-PROTEIN KINASE"/>
    <property type="match status" value="1"/>
</dbReference>
<keyword evidence="5 8" id="KW-1133">Transmembrane helix</keyword>
<feature type="transmembrane region" description="Helical" evidence="8">
    <location>
        <begin position="17"/>
        <end position="39"/>
    </location>
</feature>
<dbReference type="GO" id="GO:0004713">
    <property type="term" value="F:protein tyrosine kinase activity"/>
    <property type="evidence" value="ECO:0007669"/>
    <property type="project" value="TreeGrafter"/>
</dbReference>
<evidence type="ECO:0000259" key="9">
    <source>
        <dbReference type="Pfam" id="PF02706"/>
    </source>
</evidence>
<organism evidence="10 11">
    <name type="scientific">Brevibacillus panacihumi</name>
    <dbReference type="NCBI Taxonomy" id="497735"/>
    <lineage>
        <taxon>Bacteria</taxon>
        <taxon>Bacillati</taxon>
        <taxon>Bacillota</taxon>
        <taxon>Bacilli</taxon>
        <taxon>Bacillales</taxon>
        <taxon>Paenibacillaceae</taxon>
        <taxon>Brevibacillus</taxon>
    </lineage>
</organism>
<evidence type="ECO:0000256" key="6">
    <source>
        <dbReference type="ARBA" id="ARBA00023136"/>
    </source>
</evidence>
<evidence type="ECO:0000256" key="8">
    <source>
        <dbReference type="SAM" id="Phobius"/>
    </source>
</evidence>
<dbReference type="GO" id="GO:0005886">
    <property type="term" value="C:plasma membrane"/>
    <property type="evidence" value="ECO:0007669"/>
    <property type="project" value="UniProtKB-SubCell"/>
</dbReference>
<name>A0A3M8CPA0_9BACL</name>
<dbReference type="Proteomes" id="UP000281915">
    <property type="component" value="Unassembled WGS sequence"/>
</dbReference>
<dbReference type="RefSeq" id="WP_122914364.1">
    <property type="nucleotide sequence ID" value="NZ_RHHT01000035.1"/>
</dbReference>